<dbReference type="InterPro" id="IPR025582">
    <property type="entry name" value="YARHG_dom"/>
</dbReference>
<evidence type="ECO:0000256" key="1">
    <source>
        <dbReference type="SAM" id="MobiDB-lite"/>
    </source>
</evidence>
<name>A0A7X9DL51_UNCKA</name>
<dbReference type="Pfam" id="PF13308">
    <property type="entry name" value="YARHG"/>
    <property type="match status" value="1"/>
</dbReference>
<dbReference type="EMBL" id="JAAZNL010000030">
    <property type="protein sequence ID" value="NMB70122.1"/>
    <property type="molecule type" value="Genomic_DNA"/>
</dbReference>
<dbReference type="InterPro" id="IPR038434">
    <property type="entry name" value="YARHG_sf"/>
</dbReference>
<gene>
    <name evidence="4" type="ORF">GYA27_02885</name>
</gene>
<keyword evidence="2" id="KW-0812">Transmembrane</keyword>
<dbReference type="AlphaFoldDB" id="A0A7X9DL51"/>
<feature type="transmembrane region" description="Helical" evidence="2">
    <location>
        <begin position="32"/>
        <end position="52"/>
    </location>
</feature>
<sequence length="207" mass="22914">MDEKIEIESEKNETLQAVKPSANTPNPERKTWIILGIVGAAVIILAIFLGFYTGKRPTEESDVVINTDNSGKVTDIVKPKETTDTEKTIVAPELDAKPVDTAPPDEVAIAEVYILPFSNTKALSIEDLEGLSPLELKTARNEIYARHGRAFVHKDMSCYFAKQAWYSIDPEYTDSNLSNLEISNVTTILDYEKSIDSNVMNVDSGCK</sequence>
<accession>A0A7X9DL51</accession>
<dbReference type="SMART" id="SM01324">
    <property type="entry name" value="YARHG"/>
    <property type="match status" value="1"/>
</dbReference>
<evidence type="ECO:0000313" key="5">
    <source>
        <dbReference type="Proteomes" id="UP000526033"/>
    </source>
</evidence>
<comment type="caution">
    <text evidence="4">The sequence shown here is derived from an EMBL/GenBank/DDBJ whole genome shotgun (WGS) entry which is preliminary data.</text>
</comment>
<keyword evidence="2" id="KW-1133">Transmembrane helix</keyword>
<reference evidence="4 5" key="1">
    <citation type="journal article" date="2020" name="Biotechnol. Biofuels">
        <title>New insights from the biogas microbiome by comprehensive genome-resolved metagenomics of nearly 1600 species originating from multiple anaerobic digesters.</title>
        <authorList>
            <person name="Campanaro S."/>
            <person name="Treu L."/>
            <person name="Rodriguez-R L.M."/>
            <person name="Kovalovszki A."/>
            <person name="Ziels R.M."/>
            <person name="Maus I."/>
            <person name="Zhu X."/>
            <person name="Kougias P.G."/>
            <person name="Basile A."/>
            <person name="Luo G."/>
            <person name="Schluter A."/>
            <person name="Konstantinidis K.T."/>
            <person name="Angelidaki I."/>
        </authorList>
    </citation>
    <scope>NUCLEOTIDE SEQUENCE [LARGE SCALE GENOMIC DNA]</scope>
    <source>
        <strain evidence="4">AS27yjCOA_165</strain>
    </source>
</reference>
<feature type="region of interest" description="Disordered" evidence="1">
    <location>
        <begin position="1"/>
        <end position="25"/>
    </location>
</feature>
<dbReference type="Proteomes" id="UP000526033">
    <property type="component" value="Unassembled WGS sequence"/>
</dbReference>
<proteinExistence type="predicted"/>
<protein>
    <submittedName>
        <fullName evidence="4">YARHG domain-containing protein</fullName>
    </submittedName>
</protein>
<evidence type="ECO:0000313" key="4">
    <source>
        <dbReference type="EMBL" id="NMB70122.1"/>
    </source>
</evidence>
<feature type="compositionally biased region" description="Basic and acidic residues" evidence="1">
    <location>
        <begin position="1"/>
        <end position="13"/>
    </location>
</feature>
<dbReference type="Gene3D" id="1.20.58.1690">
    <property type="match status" value="1"/>
</dbReference>
<evidence type="ECO:0000256" key="2">
    <source>
        <dbReference type="SAM" id="Phobius"/>
    </source>
</evidence>
<organism evidence="4 5">
    <name type="scientific">candidate division WWE3 bacterium</name>
    <dbReference type="NCBI Taxonomy" id="2053526"/>
    <lineage>
        <taxon>Bacteria</taxon>
        <taxon>Katanobacteria</taxon>
    </lineage>
</organism>
<feature type="domain" description="YARHG" evidence="3">
    <location>
        <begin position="111"/>
        <end position="193"/>
    </location>
</feature>
<keyword evidence="2" id="KW-0472">Membrane</keyword>
<evidence type="ECO:0000259" key="3">
    <source>
        <dbReference type="SMART" id="SM01324"/>
    </source>
</evidence>